<dbReference type="Proteomes" id="UP000708208">
    <property type="component" value="Unassembled WGS sequence"/>
</dbReference>
<comment type="caution">
    <text evidence="2">The sequence shown here is derived from an EMBL/GenBank/DDBJ whole genome shotgun (WGS) entry which is preliminary data.</text>
</comment>
<feature type="compositionally biased region" description="Basic and acidic residues" evidence="1">
    <location>
        <begin position="15"/>
        <end position="36"/>
    </location>
</feature>
<dbReference type="EMBL" id="CAJVCH010042250">
    <property type="protein sequence ID" value="CAG7716938.1"/>
    <property type="molecule type" value="Genomic_DNA"/>
</dbReference>
<keyword evidence="3" id="KW-1185">Reference proteome</keyword>
<feature type="non-terminal residue" evidence="2">
    <location>
        <position position="199"/>
    </location>
</feature>
<organism evidence="2 3">
    <name type="scientific">Allacma fusca</name>
    <dbReference type="NCBI Taxonomy" id="39272"/>
    <lineage>
        <taxon>Eukaryota</taxon>
        <taxon>Metazoa</taxon>
        <taxon>Ecdysozoa</taxon>
        <taxon>Arthropoda</taxon>
        <taxon>Hexapoda</taxon>
        <taxon>Collembola</taxon>
        <taxon>Symphypleona</taxon>
        <taxon>Sminthuridae</taxon>
        <taxon>Allacma</taxon>
    </lineage>
</organism>
<reference evidence="2" key="1">
    <citation type="submission" date="2021-06" db="EMBL/GenBank/DDBJ databases">
        <authorList>
            <person name="Hodson N. C."/>
            <person name="Mongue J. A."/>
            <person name="Jaron S. K."/>
        </authorList>
    </citation>
    <scope>NUCLEOTIDE SEQUENCE</scope>
</reference>
<feature type="region of interest" description="Disordered" evidence="1">
    <location>
        <begin position="1"/>
        <end position="48"/>
    </location>
</feature>
<evidence type="ECO:0000313" key="3">
    <source>
        <dbReference type="Proteomes" id="UP000708208"/>
    </source>
</evidence>
<evidence type="ECO:0000313" key="2">
    <source>
        <dbReference type="EMBL" id="CAG7716938.1"/>
    </source>
</evidence>
<accession>A0A8J2J9E4</accession>
<sequence>EWLARWTTRPAKKTFSGDRASKETASKAETGKKEGPDPSMSSAWRQSGKGKPVVPQLLLHPQNSVVLDACHTLFLLYSKEESTPDEELERKIELGSHLLEATKSIISGISKFRGTVMYEASMTKIASFVRRLETGETINDNTKELAQESLEGLSESLDLLQYEPLDQPEGILYQTGCRQLAQLKSFVEKIMPDLPILNV</sequence>
<gene>
    <name evidence="2" type="ORF">AFUS01_LOCUS6422</name>
</gene>
<protein>
    <submittedName>
        <fullName evidence="2">Uncharacterized protein</fullName>
    </submittedName>
</protein>
<proteinExistence type="predicted"/>
<evidence type="ECO:0000256" key="1">
    <source>
        <dbReference type="SAM" id="MobiDB-lite"/>
    </source>
</evidence>
<name>A0A8J2J9E4_9HEXA</name>
<dbReference type="AlphaFoldDB" id="A0A8J2J9E4"/>